<dbReference type="AlphaFoldDB" id="A0A811G9Q7"/>
<organism evidence="4 5">
    <name type="scientific">Acinetobacter bouvetii</name>
    <dbReference type="NCBI Taxonomy" id="202951"/>
    <lineage>
        <taxon>Bacteria</taxon>
        <taxon>Pseudomonadati</taxon>
        <taxon>Pseudomonadota</taxon>
        <taxon>Gammaproteobacteria</taxon>
        <taxon>Moraxellales</taxon>
        <taxon>Moraxellaceae</taxon>
        <taxon>Acinetobacter</taxon>
    </lineage>
</organism>
<protein>
    <submittedName>
        <fullName evidence="4">RNA pyrophosphohydrolase</fullName>
    </submittedName>
</protein>
<dbReference type="PROSITE" id="PS51462">
    <property type="entry name" value="NUDIX"/>
    <property type="match status" value="1"/>
</dbReference>
<gene>
    <name evidence="4" type="ORF">SFB21_0669</name>
</gene>
<evidence type="ECO:0000313" key="5">
    <source>
        <dbReference type="Proteomes" id="UP000489961"/>
    </source>
</evidence>
<evidence type="ECO:0000313" key="4">
    <source>
        <dbReference type="EMBL" id="CAB1209916.1"/>
    </source>
</evidence>
<name>A0A811G9Q7_9GAMM</name>
<comment type="caution">
    <text evidence="4">The sequence shown here is derived from an EMBL/GenBank/DDBJ whole genome shotgun (WGS) entry which is preliminary data.</text>
</comment>
<dbReference type="PANTHER" id="PTHR43046">
    <property type="entry name" value="GDP-MANNOSE MANNOSYL HYDROLASE"/>
    <property type="match status" value="1"/>
</dbReference>
<evidence type="ECO:0000256" key="1">
    <source>
        <dbReference type="ARBA" id="ARBA00001946"/>
    </source>
</evidence>
<dbReference type="EMBL" id="CADDTS010000012">
    <property type="protein sequence ID" value="CAB1209916.1"/>
    <property type="molecule type" value="Genomic_DNA"/>
</dbReference>
<dbReference type="RefSeq" id="WP_174558632.1">
    <property type="nucleotide sequence ID" value="NZ_CADDTS010000012.1"/>
</dbReference>
<sequence length="140" mass="16061">MSVIRAKAICLFRHQGKVLLTQGFDPEKNEHYLMPIGGIEFGERAVEAVQREVMEEIQQEICNVKQLHILENIFSFNGQQGHEIVFVYAAEFTCADFYSMQDIRGTESNGVTYMAAWYSADQLADLKLPIYPQSVEYLLF</sequence>
<keyword evidence="2 4" id="KW-0378">Hydrolase</keyword>
<dbReference type="GO" id="GO:0016787">
    <property type="term" value="F:hydrolase activity"/>
    <property type="evidence" value="ECO:0007669"/>
    <property type="project" value="UniProtKB-KW"/>
</dbReference>
<dbReference type="InterPro" id="IPR000086">
    <property type="entry name" value="NUDIX_hydrolase_dom"/>
</dbReference>
<comment type="cofactor">
    <cofactor evidence="1">
        <name>Mg(2+)</name>
        <dbReference type="ChEBI" id="CHEBI:18420"/>
    </cofactor>
</comment>
<reference evidence="4 5" key="1">
    <citation type="submission" date="2020-02" db="EMBL/GenBank/DDBJ databases">
        <authorList>
            <person name="Chaudhuri R."/>
        </authorList>
    </citation>
    <scope>NUCLEOTIDE SEQUENCE [LARGE SCALE GENOMIC DNA]</scope>
    <source>
        <strain evidence="4">SFB21</strain>
    </source>
</reference>
<dbReference type="CDD" id="cd04688">
    <property type="entry name" value="NUDIX_Hydrolase"/>
    <property type="match status" value="1"/>
</dbReference>
<dbReference type="Gene3D" id="3.90.79.10">
    <property type="entry name" value="Nucleoside Triphosphate Pyrophosphohydrolase"/>
    <property type="match status" value="1"/>
</dbReference>
<evidence type="ECO:0000259" key="3">
    <source>
        <dbReference type="PROSITE" id="PS51462"/>
    </source>
</evidence>
<dbReference type="PANTHER" id="PTHR43046:SF14">
    <property type="entry name" value="MUTT_NUDIX FAMILY PROTEIN"/>
    <property type="match status" value="1"/>
</dbReference>
<dbReference type="Proteomes" id="UP000489961">
    <property type="component" value="Unassembled WGS sequence"/>
</dbReference>
<proteinExistence type="predicted"/>
<evidence type="ECO:0000256" key="2">
    <source>
        <dbReference type="ARBA" id="ARBA00022801"/>
    </source>
</evidence>
<accession>A0A811G9Q7</accession>
<dbReference type="SUPFAM" id="SSF55811">
    <property type="entry name" value="Nudix"/>
    <property type="match status" value="1"/>
</dbReference>
<dbReference type="Pfam" id="PF00293">
    <property type="entry name" value="NUDIX"/>
    <property type="match status" value="1"/>
</dbReference>
<feature type="domain" description="Nudix hydrolase" evidence="3">
    <location>
        <begin position="2"/>
        <end position="140"/>
    </location>
</feature>
<dbReference type="InterPro" id="IPR015797">
    <property type="entry name" value="NUDIX_hydrolase-like_dom_sf"/>
</dbReference>